<keyword evidence="7 10" id="KW-0030">Aminoacyl-tRNA synthetase</keyword>
<dbReference type="GO" id="GO:0005524">
    <property type="term" value="F:ATP binding"/>
    <property type="evidence" value="ECO:0007669"/>
    <property type="project" value="UniProtKB-KW"/>
</dbReference>
<evidence type="ECO:0000256" key="5">
    <source>
        <dbReference type="ARBA" id="ARBA00022840"/>
    </source>
</evidence>
<dbReference type="EMBL" id="LBQW01000005">
    <property type="protein sequence ID" value="KKP85857.1"/>
    <property type="molecule type" value="Genomic_DNA"/>
</dbReference>
<dbReference type="SUPFAM" id="SSF52374">
    <property type="entry name" value="Nucleotidylyl transferase"/>
    <property type="match status" value="1"/>
</dbReference>
<evidence type="ECO:0000259" key="11">
    <source>
        <dbReference type="SMART" id="SM00836"/>
    </source>
</evidence>
<dbReference type="GO" id="GO:0006420">
    <property type="term" value="P:arginyl-tRNA aminoacylation"/>
    <property type="evidence" value="ECO:0007669"/>
    <property type="project" value="UniProtKB-UniRule"/>
</dbReference>
<evidence type="ECO:0000256" key="1">
    <source>
        <dbReference type="ARBA" id="ARBA00005594"/>
    </source>
</evidence>
<comment type="catalytic activity">
    <reaction evidence="8">
        <text>tRNA(Arg) + L-arginine + ATP = L-arginyl-tRNA(Arg) + AMP + diphosphate</text>
        <dbReference type="Rhea" id="RHEA:20301"/>
        <dbReference type="Rhea" id="RHEA-COMP:9658"/>
        <dbReference type="Rhea" id="RHEA-COMP:9673"/>
        <dbReference type="ChEBI" id="CHEBI:30616"/>
        <dbReference type="ChEBI" id="CHEBI:32682"/>
        <dbReference type="ChEBI" id="CHEBI:33019"/>
        <dbReference type="ChEBI" id="CHEBI:78442"/>
        <dbReference type="ChEBI" id="CHEBI:78513"/>
        <dbReference type="ChEBI" id="CHEBI:456215"/>
        <dbReference type="EC" id="6.1.1.19"/>
    </reaction>
</comment>
<feature type="domain" description="Arginyl tRNA synthetase N-terminal" evidence="12">
    <location>
        <begin position="5"/>
        <end position="109"/>
    </location>
</feature>
<evidence type="ECO:0000256" key="8">
    <source>
        <dbReference type="ARBA" id="ARBA00049339"/>
    </source>
</evidence>
<dbReference type="Gene3D" id="3.40.50.620">
    <property type="entry name" value="HUPs"/>
    <property type="match status" value="1"/>
</dbReference>
<reference evidence="13 14" key="1">
    <citation type="journal article" date="2015" name="Nature">
        <title>rRNA introns, odd ribosomes, and small enigmatic genomes across a large radiation of phyla.</title>
        <authorList>
            <person name="Brown C.T."/>
            <person name="Hug L.A."/>
            <person name="Thomas B.C."/>
            <person name="Sharon I."/>
            <person name="Castelle C.J."/>
            <person name="Singh A."/>
            <person name="Wilkins M.J."/>
            <person name="Williams K.H."/>
            <person name="Banfield J.F."/>
        </authorList>
    </citation>
    <scope>NUCLEOTIDE SEQUENCE [LARGE SCALE GENOMIC DNA]</scope>
</reference>
<dbReference type="PANTHER" id="PTHR11956">
    <property type="entry name" value="ARGINYL-TRNA SYNTHETASE"/>
    <property type="match status" value="1"/>
</dbReference>
<keyword evidence="5 10" id="KW-0067">ATP-binding</keyword>
<gene>
    <name evidence="13" type="ORF">UR88_C0005G0004</name>
</gene>
<dbReference type="InterPro" id="IPR035684">
    <property type="entry name" value="ArgRS_core"/>
</dbReference>
<dbReference type="AlphaFoldDB" id="A0A0G0G287"/>
<dbReference type="SUPFAM" id="SSF55190">
    <property type="entry name" value="Arginyl-tRNA synthetase (ArgRS), N-terminal 'additional' domain"/>
    <property type="match status" value="1"/>
</dbReference>
<dbReference type="Pfam" id="PF05746">
    <property type="entry name" value="DALR_1"/>
    <property type="match status" value="1"/>
</dbReference>
<organism evidence="13 14">
    <name type="scientific">Candidatus Nomurabacteria bacterium GW2011_GWA1_35_8</name>
    <dbReference type="NCBI Taxonomy" id="1618727"/>
    <lineage>
        <taxon>Bacteria</taxon>
        <taxon>Candidatus Nomuraibacteriota</taxon>
    </lineage>
</organism>
<dbReference type="SMART" id="SM00836">
    <property type="entry name" value="DALR_1"/>
    <property type="match status" value="1"/>
</dbReference>
<dbReference type="InterPro" id="IPR014729">
    <property type="entry name" value="Rossmann-like_a/b/a_fold"/>
</dbReference>
<dbReference type="InterPro" id="IPR001278">
    <property type="entry name" value="Arg-tRNA-ligase"/>
</dbReference>
<comment type="similarity">
    <text evidence="1 10">Belongs to the class-I aminoacyl-tRNA synthetase family.</text>
</comment>
<dbReference type="InterPro" id="IPR036695">
    <property type="entry name" value="Arg-tRNA-synth_N_sf"/>
</dbReference>
<evidence type="ECO:0000256" key="10">
    <source>
        <dbReference type="RuleBase" id="RU363038"/>
    </source>
</evidence>
<evidence type="ECO:0000313" key="14">
    <source>
        <dbReference type="Proteomes" id="UP000186383"/>
    </source>
</evidence>
<proteinExistence type="inferred from homology"/>
<dbReference type="GO" id="GO:0005737">
    <property type="term" value="C:cytoplasm"/>
    <property type="evidence" value="ECO:0007669"/>
    <property type="project" value="UniProtKB-UniRule"/>
</dbReference>
<dbReference type="PATRIC" id="fig|1618727.3.peg.114"/>
<comment type="caution">
    <text evidence="13">The sequence shown here is derived from an EMBL/GenBank/DDBJ whole genome shotgun (WGS) entry which is preliminary data.</text>
</comment>
<evidence type="ECO:0000256" key="2">
    <source>
        <dbReference type="ARBA" id="ARBA00012837"/>
    </source>
</evidence>
<dbReference type="PRINTS" id="PR01038">
    <property type="entry name" value="TRNASYNTHARG"/>
</dbReference>
<name>A0A0G0G287_9BACT</name>
<protein>
    <recommendedName>
        <fullName evidence="2 9">Arginine--tRNA ligase</fullName>
        <ecNumber evidence="2 9">6.1.1.19</ecNumber>
    </recommendedName>
</protein>
<evidence type="ECO:0000256" key="6">
    <source>
        <dbReference type="ARBA" id="ARBA00022917"/>
    </source>
</evidence>
<dbReference type="SMART" id="SM01016">
    <property type="entry name" value="Arg_tRNA_synt_N"/>
    <property type="match status" value="1"/>
</dbReference>
<dbReference type="GO" id="GO:0004814">
    <property type="term" value="F:arginine-tRNA ligase activity"/>
    <property type="evidence" value="ECO:0007669"/>
    <property type="project" value="UniProtKB-UniRule"/>
</dbReference>
<dbReference type="NCBIfam" id="TIGR00456">
    <property type="entry name" value="argS"/>
    <property type="match status" value="1"/>
</dbReference>
<dbReference type="Pfam" id="PF00750">
    <property type="entry name" value="tRNA-synt_1d"/>
    <property type="match status" value="1"/>
</dbReference>
<dbReference type="InterPro" id="IPR005148">
    <property type="entry name" value="Arg-tRNA-synth_N"/>
</dbReference>
<feature type="domain" description="DALR anticodon binding" evidence="11">
    <location>
        <begin position="478"/>
        <end position="595"/>
    </location>
</feature>
<dbReference type="SUPFAM" id="SSF47323">
    <property type="entry name" value="Anticodon-binding domain of a subclass of class I aminoacyl-tRNA synthetases"/>
    <property type="match status" value="1"/>
</dbReference>
<sequence length="595" mass="67252">MYMQEKIENLIKNTLKSLNIEAKSILLEHPADLKMGDYSTNIAFISYRALAVATDSHVPGGKHNGIIWAQKAGSPYELAEKIVKKLNKKLPLEILKIEVAGAGFINFYLTQDFFVNSIKEILENKNFGQNNLLTGKKIMVEYTDPNPFKPFHIGHLMSNTIGESISRIIEFSGAKIIRANYQGDVGPHVAKAIYEIIKKGLPDKSKSVSESALYIGECYAKGSDEYDNNTDAKKEIDLINKKVYDRSDKSINDIYDWGKRVTLDAFEEIYKILGTSFNYYFFESVMAPIGQKLVNENSGKIFEKGDEGAVIFHAEKHDSKLHTRVFITSQGLPTYETKELGLTKTKFEKESLDMSVVITAHEQEEYMKVVSKALEMINPEIASKMKHIVHGMMRLATGKMSSRKGNVITGESLILESCAEILEKIKDRNFTDEEKTQISKDVGVSALKYSILKQNIGGNIIYDFEKSISFEGDSGPYLQYSYARANSILEKAKVENILPGFLLNDKKSDSLTKDIEKLLYRFPEVVFRSSKEFEPHYIANYLVDIARAYNNYYGNTKIIDKDDAMSPYKVALTLAFSFVMKNGLYLLGIKAPERM</sequence>
<dbReference type="InterPro" id="IPR009080">
    <property type="entry name" value="tRNAsynth_Ia_anticodon-bd"/>
</dbReference>
<dbReference type="InterPro" id="IPR008909">
    <property type="entry name" value="DALR_anticod-bd"/>
</dbReference>
<dbReference type="Pfam" id="PF03485">
    <property type="entry name" value="Arg_tRNA_synt_N"/>
    <property type="match status" value="1"/>
</dbReference>
<keyword evidence="4 10" id="KW-0547">Nucleotide-binding</keyword>
<accession>A0A0G0G287</accession>
<keyword evidence="3 10" id="KW-0436">Ligase</keyword>
<keyword evidence="6 10" id="KW-0648">Protein biosynthesis</keyword>
<dbReference type="PANTHER" id="PTHR11956:SF5">
    <property type="entry name" value="ARGININE--TRNA LIGASE, CYTOPLASMIC"/>
    <property type="match status" value="1"/>
</dbReference>
<evidence type="ECO:0000256" key="7">
    <source>
        <dbReference type="ARBA" id="ARBA00023146"/>
    </source>
</evidence>
<evidence type="ECO:0000259" key="12">
    <source>
        <dbReference type="SMART" id="SM01016"/>
    </source>
</evidence>
<evidence type="ECO:0000256" key="3">
    <source>
        <dbReference type="ARBA" id="ARBA00022598"/>
    </source>
</evidence>
<dbReference type="Gene3D" id="3.30.1360.70">
    <property type="entry name" value="Arginyl tRNA synthetase N-terminal domain"/>
    <property type="match status" value="1"/>
</dbReference>
<evidence type="ECO:0000256" key="9">
    <source>
        <dbReference type="NCBIfam" id="TIGR00456"/>
    </source>
</evidence>
<dbReference type="Gene3D" id="1.10.730.10">
    <property type="entry name" value="Isoleucyl-tRNA Synthetase, Domain 1"/>
    <property type="match status" value="1"/>
</dbReference>
<dbReference type="Proteomes" id="UP000186383">
    <property type="component" value="Unassembled WGS sequence"/>
</dbReference>
<dbReference type="EC" id="6.1.1.19" evidence="2 9"/>
<evidence type="ECO:0000256" key="4">
    <source>
        <dbReference type="ARBA" id="ARBA00022741"/>
    </source>
</evidence>
<evidence type="ECO:0000313" key="13">
    <source>
        <dbReference type="EMBL" id="KKP85857.1"/>
    </source>
</evidence>